<organism evidence="3 4">
    <name type="scientific">Nocardioides mesophilus</name>
    <dbReference type="NCBI Taxonomy" id="433659"/>
    <lineage>
        <taxon>Bacteria</taxon>
        <taxon>Bacillati</taxon>
        <taxon>Actinomycetota</taxon>
        <taxon>Actinomycetes</taxon>
        <taxon>Propionibacteriales</taxon>
        <taxon>Nocardioidaceae</taxon>
        <taxon>Nocardioides</taxon>
    </lineage>
</organism>
<dbReference type="PROSITE" id="PS50825">
    <property type="entry name" value="HYR"/>
    <property type="match status" value="2"/>
</dbReference>
<gene>
    <name evidence="3" type="ORF">H9L09_03950</name>
</gene>
<dbReference type="KEGG" id="nmes:H9L09_03950"/>
<dbReference type="RefSeq" id="WP_187579429.1">
    <property type="nucleotide sequence ID" value="NZ_CP060713.1"/>
</dbReference>
<dbReference type="GO" id="GO:0005975">
    <property type="term" value="P:carbohydrate metabolic process"/>
    <property type="evidence" value="ECO:0007669"/>
    <property type="project" value="UniProtKB-ARBA"/>
</dbReference>
<dbReference type="PANTHER" id="PTHR24273:SF32">
    <property type="entry name" value="HYALIN"/>
    <property type="match status" value="1"/>
</dbReference>
<reference evidence="3 4" key="1">
    <citation type="submission" date="2020-08" db="EMBL/GenBank/DDBJ databases">
        <title>Genome sequence of Nocardioides mesophilus KACC 16243T.</title>
        <authorList>
            <person name="Hyun D.-W."/>
            <person name="Bae J.-W."/>
        </authorList>
    </citation>
    <scope>NUCLEOTIDE SEQUENCE [LARGE SCALE GENOMIC DNA]</scope>
    <source>
        <strain evidence="3 4">KACC 16243</strain>
    </source>
</reference>
<dbReference type="Gene3D" id="2.60.40.10">
    <property type="entry name" value="Immunoglobulins"/>
    <property type="match status" value="5"/>
</dbReference>
<dbReference type="Pfam" id="PF02494">
    <property type="entry name" value="HYR"/>
    <property type="match status" value="3"/>
</dbReference>
<dbReference type="Pfam" id="PF22888">
    <property type="entry name" value="FIMAH"/>
    <property type="match status" value="1"/>
</dbReference>
<evidence type="ECO:0000259" key="2">
    <source>
        <dbReference type="PROSITE" id="PS50825"/>
    </source>
</evidence>
<protein>
    <submittedName>
        <fullName evidence="3">HYR domain-containing protein</fullName>
    </submittedName>
</protein>
<accession>A0A7G9RDB3</accession>
<feature type="domain" description="HYR" evidence="2">
    <location>
        <begin position="812"/>
        <end position="902"/>
    </location>
</feature>
<dbReference type="Pfam" id="PF18676">
    <property type="entry name" value="MBG_2"/>
    <property type="match status" value="1"/>
</dbReference>
<dbReference type="AlphaFoldDB" id="A0A7G9RDB3"/>
<evidence type="ECO:0000313" key="3">
    <source>
        <dbReference type="EMBL" id="QNN53588.1"/>
    </source>
</evidence>
<dbReference type="EMBL" id="CP060713">
    <property type="protein sequence ID" value="QNN53588.1"/>
    <property type="molecule type" value="Genomic_DNA"/>
</dbReference>
<name>A0A7G9RDB3_9ACTN</name>
<keyword evidence="1" id="KW-0677">Repeat</keyword>
<evidence type="ECO:0000256" key="1">
    <source>
        <dbReference type="ARBA" id="ARBA00022737"/>
    </source>
</evidence>
<dbReference type="InterPro" id="IPR054470">
    <property type="entry name" value="FIMAH_dom"/>
</dbReference>
<feature type="domain" description="HYR" evidence="2">
    <location>
        <begin position="577"/>
        <end position="657"/>
    </location>
</feature>
<dbReference type="Proteomes" id="UP000515947">
    <property type="component" value="Chromosome"/>
</dbReference>
<dbReference type="InterPro" id="IPR041286">
    <property type="entry name" value="MBG_2"/>
</dbReference>
<dbReference type="InterPro" id="IPR003410">
    <property type="entry name" value="HYR_dom"/>
</dbReference>
<dbReference type="PANTHER" id="PTHR24273">
    <property type="entry name" value="FI04643P-RELATED"/>
    <property type="match status" value="1"/>
</dbReference>
<sequence length="986" mass="99191">MFDTATTLTSSPNPAMDDDPVTITTRTTVVGSDQPVLSGNVEILSGGKLVTTVPVGADGQATWTTKDLPIGEDYLSAVFLDTTTPSAAYRSSETQGILNQIVRPCAPAPTFLDQPADLTATYGTAVTFSVSVSETAVYGGTPQVKWQTSTDGGKTWTDAPGDVFVEHGTTSGSAWATMSFDASVRPGDLQYRAVATTCGGTVTSDPATLTVRGIVFDLTTLPSKSFGDAAFDIASYASASTVTVGFSSDTPGTCTVSGAMVTVRASGTCTITASEDGISNYALAPQVKQSFSSGKKLLTVVATAAPLSQPYGTASAPTVSCTSNGFVGSDHFVTAPTGQMGGYTLASGSTSEYIFRPVTIGSTTPQGRYVSHCSGGNPGPSYTIGSYRDGTFTITAPLPPPLKITANDKRYTFGTTPPSLDATYSISTSSLTGTLSCRVYASTDTGYANPIVLSETTPAGSYTIHCSGLSSSSYTVSWADGTLVVDRAAVVVTASSPPDQSHGSTSAPSVTCPATGFLGEDGFLTEPTGAVYDASGTEEVTIGSDAAVGDYVTKCTGGDPGSNYTITGYTPGSFTIEDRTAPVVTVPADMGVEATGPAGATATFGATARDAVDGTTEATCDPASDSTFALGTTTVTCSATDAAGNTGTASFTVTVSDTTAPVVTVPANKKVEATGPAGAKATFGATAQDAVDGTKEATCDPASDSTFALGATMVTCSATDAAGNTGTASFTVTVADTIAPDTRVTVTQPANPTKQTAAGFTFDGSDLVGVAGFECKLDGGTFTACTSPKTYSGLAEGSHAFQVRARDAAGNVDLTPAGYSWVVDTTAPTVTVADVILDATSSAGASVPFTATATDADPVSPEVTCSRASGSTFGIGTTQVTCTATDAAGNTGSATFTVTVKGAVTQLTALQAKVQNLSSAPARKSLLTTLQSAQAAVSRGDTSAACDKLTSFISQVEAQSGKKISTSDAASLIRDARRIMGVLGCS</sequence>
<keyword evidence="4" id="KW-1185">Reference proteome</keyword>
<proteinExistence type="predicted"/>
<dbReference type="InterPro" id="IPR013783">
    <property type="entry name" value="Ig-like_fold"/>
</dbReference>
<evidence type="ECO:0000313" key="4">
    <source>
        <dbReference type="Proteomes" id="UP000515947"/>
    </source>
</evidence>